<accession>A0A1E5Q4N4</accession>
<dbReference type="Proteomes" id="UP000095347">
    <property type="component" value="Unassembled WGS sequence"/>
</dbReference>
<dbReference type="AlphaFoldDB" id="A0A1E5Q4N4"/>
<gene>
    <name evidence="1" type="ORF">BEN30_15855</name>
</gene>
<dbReference type="Pfam" id="PF20331">
    <property type="entry name" value="DUF6626"/>
    <property type="match status" value="1"/>
</dbReference>
<dbReference type="RefSeq" id="WP_069959065.1">
    <property type="nucleotide sequence ID" value="NZ_MCGG01000057.1"/>
</dbReference>
<sequence length="95" mass="11174">MRIYEVIDLPLHEQVFEFLRLNRLISNRADFSRNYLGRSRSYLNTIQYSGHLPSTDAMTVLSERLEWLVGTDITEGTKTEVLLYKTKIDHILNSR</sequence>
<keyword evidence="2" id="KW-1185">Reference proteome</keyword>
<name>A0A1E5Q4N4_9PROT</name>
<organism evidence="1 2">
    <name type="scientific">Magnetovibrio blakemorei</name>
    <dbReference type="NCBI Taxonomy" id="28181"/>
    <lineage>
        <taxon>Bacteria</taxon>
        <taxon>Pseudomonadati</taxon>
        <taxon>Pseudomonadota</taxon>
        <taxon>Alphaproteobacteria</taxon>
        <taxon>Rhodospirillales</taxon>
        <taxon>Magnetovibrionaceae</taxon>
        <taxon>Magnetovibrio</taxon>
    </lineage>
</organism>
<evidence type="ECO:0000313" key="2">
    <source>
        <dbReference type="Proteomes" id="UP000095347"/>
    </source>
</evidence>
<proteinExistence type="predicted"/>
<reference evidence="2" key="1">
    <citation type="submission" date="2016-07" db="EMBL/GenBank/DDBJ databases">
        <authorList>
            <person name="Florea S."/>
            <person name="Webb J.S."/>
            <person name="Jaromczyk J."/>
            <person name="Schardl C.L."/>
        </authorList>
    </citation>
    <scope>NUCLEOTIDE SEQUENCE [LARGE SCALE GENOMIC DNA]</scope>
    <source>
        <strain evidence="2">MV-1</strain>
    </source>
</reference>
<protein>
    <submittedName>
        <fullName evidence="1">Uncharacterized protein</fullName>
    </submittedName>
</protein>
<dbReference type="InterPro" id="IPR046734">
    <property type="entry name" value="DUF6626"/>
</dbReference>
<dbReference type="EMBL" id="MCGG01000057">
    <property type="protein sequence ID" value="OEJ64942.1"/>
    <property type="molecule type" value="Genomic_DNA"/>
</dbReference>
<comment type="caution">
    <text evidence="1">The sequence shown here is derived from an EMBL/GenBank/DDBJ whole genome shotgun (WGS) entry which is preliminary data.</text>
</comment>
<evidence type="ECO:0000313" key="1">
    <source>
        <dbReference type="EMBL" id="OEJ64942.1"/>
    </source>
</evidence>
<dbReference type="STRING" id="28181.BEN30_15855"/>